<dbReference type="AlphaFoldDB" id="K1QKV7"/>
<dbReference type="HOGENOM" id="CLU_1857239_0_0_1"/>
<organism evidence="1">
    <name type="scientific">Magallana gigas</name>
    <name type="common">Pacific oyster</name>
    <name type="synonym">Crassostrea gigas</name>
    <dbReference type="NCBI Taxonomy" id="29159"/>
    <lineage>
        <taxon>Eukaryota</taxon>
        <taxon>Metazoa</taxon>
        <taxon>Spiralia</taxon>
        <taxon>Lophotrochozoa</taxon>
        <taxon>Mollusca</taxon>
        <taxon>Bivalvia</taxon>
        <taxon>Autobranchia</taxon>
        <taxon>Pteriomorphia</taxon>
        <taxon>Ostreida</taxon>
        <taxon>Ostreoidea</taxon>
        <taxon>Ostreidae</taxon>
        <taxon>Magallana</taxon>
    </lineage>
</organism>
<dbReference type="EMBL" id="JH817185">
    <property type="protein sequence ID" value="EKC31754.1"/>
    <property type="molecule type" value="Genomic_DNA"/>
</dbReference>
<proteinExistence type="predicted"/>
<gene>
    <name evidence="1" type="ORF">CGI_10015445</name>
</gene>
<reference evidence="1" key="1">
    <citation type="journal article" date="2012" name="Nature">
        <title>The oyster genome reveals stress adaptation and complexity of shell formation.</title>
        <authorList>
            <person name="Zhang G."/>
            <person name="Fang X."/>
            <person name="Guo X."/>
            <person name="Li L."/>
            <person name="Luo R."/>
            <person name="Xu F."/>
            <person name="Yang P."/>
            <person name="Zhang L."/>
            <person name="Wang X."/>
            <person name="Qi H."/>
            <person name="Xiong Z."/>
            <person name="Que H."/>
            <person name="Xie Y."/>
            <person name="Holland P.W."/>
            <person name="Paps J."/>
            <person name="Zhu Y."/>
            <person name="Wu F."/>
            <person name="Chen Y."/>
            <person name="Wang J."/>
            <person name="Peng C."/>
            <person name="Meng J."/>
            <person name="Yang L."/>
            <person name="Liu J."/>
            <person name="Wen B."/>
            <person name="Zhang N."/>
            <person name="Huang Z."/>
            <person name="Zhu Q."/>
            <person name="Feng Y."/>
            <person name="Mount A."/>
            <person name="Hedgecock D."/>
            <person name="Xu Z."/>
            <person name="Liu Y."/>
            <person name="Domazet-Loso T."/>
            <person name="Du Y."/>
            <person name="Sun X."/>
            <person name="Zhang S."/>
            <person name="Liu B."/>
            <person name="Cheng P."/>
            <person name="Jiang X."/>
            <person name="Li J."/>
            <person name="Fan D."/>
            <person name="Wang W."/>
            <person name="Fu W."/>
            <person name="Wang T."/>
            <person name="Wang B."/>
            <person name="Zhang J."/>
            <person name="Peng Z."/>
            <person name="Li Y."/>
            <person name="Li N."/>
            <person name="Wang J."/>
            <person name="Chen M."/>
            <person name="He Y."/>
            <person name="Tan F."/>
            <person name="Song X."/>
            <person name="Zheng Q."/>
            <person name="Huang R."/>
            <person name="Yang H."/>
            <person name="Du X."/>
            <person name="Chen L."/>
            <person name="Yang M."/>
            <person name="Gaffney P.M."/>
            <person name="Wang S."/>
            <person name="Luo L."/>
            <person name="She Z."/>
            <person name="Ming Y."/>
            <person name="Huang W."/>
            <person name="Zhang S."/>
            <person name="Huang B."/>
            <person name="Zhang Y."/>
            <person name="Qu T."/>
            <person name="Ni P."/>
            <person name="Miao G."/>
            <person name="Wang J."/>
            <person name="Wang Q."/>
            <person name="Steinberg C.E."/>
            <person name="Wang H."/>
            <person name="Li N."/>
            <person name="Qian L."/>
            <person name="Zhang G."/>
            <person name="Li Y."/>
            <person name="Yang H."/>
            <person name="Liu X."/>
            <person name="Wang J."/>
            <person name="Yin Y."/>
            <person name="Wang J."/>
        </authorList>
    </citation>
    <scope>NUCLEOTIDE SEQUENCE [LARGE SCALE GENOMIC DNA]</scope>
    <source>
        <strain evidence="1">05x7-T-G4-1.051#20</strain>
    </source>
</reference>
<dbReference type="InParanoid" id="K1QKV7"/>
<protein>
    <submittedName>
        <fullName evidence="1">Uncharacterized protein</fullName>
    </submittedName>
</protein>
<sequence length="138" mass="15810">MQANNSKCWIDEGPFQGEKLTMNENESKFWQDLVERYLDPKDVKMKKDLTGELKELRNNVCSGMALVNILWITVNFMFQFRSPTVVTFQLPEDEALKRGKVPARAVLSHPKTSSAAEGRDEGHFHPAPFKIVRSELTK</sequence>
<accession>K1QKV7</accession>
<name>K1QKV7_MAGGI</name>
<evidence type="ECO:0000313" key="1">
    <source>
        <dbReference type="EMBL" id="EKC31754.1"/>
    </source>
</evidence>